<dbReference type="STRING" id="7395.A0A1A9UDH4"/>
<keyword evidence="4" id="KW-0805">Transcription regulation</keyword>
<evidence type="ECO:0000256" key="6">
    <source>
        <dbReference type="ARBA" id="ARBA00023242"/>
    </source>
</evidence>
<dbReference type="InterPro" id="IPR021629">
    <property type="entry name" value="Mediator_Med23"/>
</dbReference>
<evidence type="ECO:0000256" key="5">
    <source>
        <dbReference type="ARBA" id="ARBA00023163"/>
    </source>
</evidence>
<name>A0A1A9UDH4_GLOAU</name>
<dbReference type="GO" id="GO:0006357">
    <property type="term" value="P:regulation of transcription by RNA polymerase II"/>
    <property type="evidence" value="ECO:0007669"/>
    <property type="project" value="TreeGrafter"/>
</dbReference>
<comment type="subcellular location">
    <subcellularLocation>
        <location evidence="1">Nucleus</location>
    </subcellularLocation>
</comment>
<dbReference type="GO" id="GO:0005667">
    <property type="term" value="C:transcription regulator complex"/>
    <property type="evidence" value="ECO:0007669"/>
    <property type="project" value="TreeGrafter"/>
</dbReference>
<keyword evidence="10" id="KW-1185">Reference proteome</keyword>
<feature type="compositionally biased region" description="Polar residues" evidence="8">
    <location>
        <begin position="85"/>
        <end position="97"/>
    </location>
</feature>
<evidence type="ECO:0000256" key="2">
    <source>
        <dbReference type="ARBA" id="ARBA00010222"/>
    </source>
</evidence>
<evidence type="ECO:0000256" key="3">
    <source>
        <dbReference type="ARBA" id="ARBA00019696"/>
    </source>
</evidence>
<reference evidence="9" key="1">
    <citation type="submission" date="2020-05" db="UniProtKB">
        <authorList>
            <consortium name="EnsemblMetazoa"/>
        </authorList>
    </citation>
    <scope>IDENTIFICATION</scope>
    <source>
        <strain evidence="9">TTRI</strain>
    </source>
</reference>
<sequence length="106" mass="12099">MWSALLTQHIDGKASIVTYTALLTLQLIQGNLPYEPDLVEEESQLLHYVLEQTYSKKMVCIMLNLQKQRKQRCNTLEKQLASLITNEMTEPTDNAGSDFNAPDEQI</sequence>
<dbReference type="Pfam" id="PF11573">
    <property type="entry name" value="Med23"/>
    <property type="match status" value="1"/>
</dbReference>
<dbReference type="PANTHER" id="PTHR12691">
    <property type="entry name" value="MEDIATOR OF RNA POLYMERASE II TRANSCRIPTION SUBUNIT 23"/>
    <property type="match status" value="1"/>
</dbReference>
<keyword evidence="5" id="KW-0804">Transcription</keyword>
<dbReference type="GO" id="GO:0016592">
    <property type="term" value="C:mediator complex"/>
    <property type="evidence" value="ECO:0007669"/>
    <property type="project" value="TreeGrafter"/>
</dbReference>
<dbReference type="AlphaFoldDB" id="A0A1A9UDH4"/>
<dbReference type="Proteomes" id="UP000078200">
    <property type="component" value="Unassembled WGS sequence"/>
</dbReference>
<dbReference type="GO" id="GO:0010628">
    <property type="term" value="P:positive regulation of gene expression"/>
    <property type="evidence" value="ECO:0007669"/>
    <property type="project" value="TreeGrafter"/>
</dbReference>
<accession>A0A1A9UDH4</accession>
<evidence type="ECO:0000256" key="1">
    <source>
        <dbReference type="ARBA" id="ARBA00004123"/>
    </source>
</evidence>
<comment type="similarity">
    <text evidence="2">Belongs to the Mediator complex subunit 23 family.</text>
</comment>
<feature type="region of interest" description="Disordered" evidence="8">
    <location>
        <begin position="85"/>
        <end position="106"/>
    </location>
</feature>
<proteinExistence type="inferred from homology"/>
<evidence type="ECO:0000313" key="9">
    <source>
        <dbReference type="EnsemblMetazoa" id="GAUT000896-PA"/>
    </source>
</evidence>
<organism evidence="9 10">
    <name type="scientific">Glossina austeni</name>
    <name type="common">Savannah tsetse fly</name>
    <dbReference type="NCBI Taxonomy" id="7395"/>
    <lineage>
        <taxon>Eukaryota</taxon>
        <taxon>Metazoa</taxon>
        <taxon>Ecdysozoa</taxon>
        <taxon>Arthropoda</taxon>
        <taxon>Hexapoda</taxon>
        <taxon>Insecta</taxon>
        <taxon>Pterygota</taxon>
        <taxon>Neoptera</taxon>
        <taxon>Endopterygota</taxon>
        <taxon>Diptera</taxon>
        <taxon>Brachycera</taxon>
        <taxon>Muscomorpha</taxon>
        <taxon>Hippoboscoidea</taxon>
        <taxon>Glossinidae</taxon>
        <taxon>Glossina</taxon>
    </lineage>
</organism>
<dbReference type="VEuPathDB" id="VectorBase:GAUT000896"/>
<protein>
    <recommendedName>
        <fullName evidence="3">Mediator of RNA polymerase II transcription subunit 23</fullName>
    </recommendedName>
    <alternativeName>
        <fullName evidence="7">Mediator complex subunit 23</fullName>
    </alternativeName>
</protein>
<dbReference type="PANTHER" id="PTHR12691:SF10">
    <property type="entry name" value="MEDIATOR OF RNA POLYMERASE II TRANSCRIPTION SUBUNIT 23"/>
    <property type="match status" value="1"/>
</dbReference>
<dbReference type="EnsemblMetazoa" id="GAUT000896-RA">
    <property type="protein sequence ID" value="GAUT000896-PA"/>
    <property type="gene ID" value="GAUT000896"/>
</dbReference>
<evidence type="ECO:0000256" key="4">
    <source>
        <dbReference type="ARBA" id="ARBA00023015"/>
    </source>
</evidence>
<evidence type="ECO:0000256" key="8">
    <source>
        <dbReference type="SAM" id="MobiDB-lite"/>
    </source>
</evidence>
<keyword evidence="6" id="KW-0539">Nucleus</keyword>
<evidence type="ECO:0000313" key="10">
    <source>
        <dbReference type="Proteomes" id="UP000078200"/>
    </source>
</evidence>
<evidence type="ECO:0000256" key="7">
    <source>
        <dbReference type="ARBA" id="ARBA00031961"/>
    </source>
</evidence>